<evidence type="ECO:0000256" key="6">
    <source>
        <dbReference type="ARBA" id="ARBA00034617"/>
    </source>
</evidence>
<evidence type="ECO:0000313" key="14">
    <source>
        <dbReference type="Proteomes" id="UP000035352"/>
    </source>
</evidence>
<reference evidence="13 14" key="1">
    <citation type="submission" date="2015-05" db="EMBL/GenBank/DDBJ databases">
        <authorList>
            <person name="Tang B."/>
            <person name="Yu Y."/>
        </authorList>
    </citation>
    <scope>NUCLEOTIDE SEQUENCE [LARGE SCALE GENOMIC DNA]</scope>
    <source>
        <strain evidence="13 14">DSM 7029</strain>
    </source>
</reference>
<dbReference type="Gene3D" id="1.10.486.10">
    <property type="entry name" value="PCRA, domain 4"/>
    <property type="match status" value="1"/>
</dbReference>
<accession>A0A0G3BLU6</accession>
<dbReference type="AlphaFoldDB" id="A0A0G3BLU6"/>
<keyword evidence="3 10" id="KW-0347">Helicase</keyword>
<evidence type="ECO:0000256" key="8">
    <source>
        <dbReference type="ARBA" id="ARBA00034923"/>
    </source>
</evidence>
<dbReference type="STRING" id="413882.AAW51_1635"/>
<dbReference type="InterPro" id="IPR014017">
    <property type="entry name" value="DNA_helicase_UvrD-like_C"/>
</dbReference>
<dbReference type="InterPro" id="IPR027417">
    <property type="entry name" value="P-loop_NTPase"/>
</dbReference>
<dbReference type="InterPro" id="IPR000212">
    <property type="entry name" value="DNA_helicase_UvrD/REP"/>
</dbReference>
<dbReference type="PATRIC" id="fig|413882.6.peg.1715"/>
<protein>
    <recommendedName>
        <fullName evidence="7">DNA 3'-5' helicase</fullName>
        <ecNumber evidence="7">5.6.2.4</ecNumber>
    </recommendedName>
    <alternativeName>
        <fullName evidence="8">DNA 3'-5' helicase II</fullName>
    </alternativeName>
</protein>
<dbReference type="InterPro" id="IPR014016">
    <property type="entry name" value="UvrD-like_ATP-bd"/>
</dbReference>
<dbReference type="PROSITE" id="PS51198">
    <property type="entry name" value="UVRD_HELICASE_ATP_BIND"/>
    <property type="match status" value="1"/>
</dbReference>
<evidence type="ECO:0000256" key="2">
    <source>
        <dbReference type="ARBA" id="ARBA00022801"/>
    </source>
</evidence>
<keyword evidence="4 10" id="KW-0067">ATP-binding</keyword>
<evidence type="ECO:0000259" key="11">
    <source>
        <dbReference type="PROSITE" id="PS51198"/>
    </source>
</evidence>
<keyword evidence="14" id="KW-1185">Reference proteome</keyword>
<organism evidence="13 14">
    <name type="scientific">Caldimonas brevitalea</name>
    <dbReference type="NCBI Taxonomy" id="413882"/>
    <lineage>
        <taxon>Bacteria</taxon>
        <taxon>Pseudomonadati</taxon>
        <taxon>Pseudomonadota</taxon>
        <taxon>Betaproteobacteria</taxon>
        <taxon>Burkholderiales</taxon>
        <taxon>Sphaerotilaceae</taxon>
        <taxon>Caldimonas</taxon>
    </lineage>
</organism>
<evidence type="ECO:0000259" key="12">
    <source>
        <dbReference type="PROSITE" id="PS51217"/>
    </source>
</evidence>
<name>A0A0G3BLU6_9BURK</name>
<dbReference type="GO" id="GO:0016887">
    <property type="term" value="F:ATP hydrolysis activity"/>
    <property type="evidence" value="ECO:0007669"/>
    <property type="project" value="RHEA"/>
</dbReference>
<feature type="domain" description="UvrD-like helicase ATP-binding" evidence="11">
    <location>
        <begin position="11"/>
        <end position="321"/>
    </location>
</feature>
<feature type="binding site" evidence="10">
    <location>
        <begin position="32"/>
        <end position="39"/>
    </location>
    <ligand>
        <name>ATP</name>
        <dbReference type="ChEBI" id="CHEBI:30616"/>
    </ligand>
</feature>
<evidence type="ECO:0000256" key="9">
    <source>
        <dbReference type="ARBA" id="ARBA00048988"/>
    </source>
</evidence>
<evidence type="ECO:0000256" key="7">
    <source>
        <dbReference type="ARBA" id="ARBA00034808"/>
    </source>
</evidence>
<dbReference type="GO" id="GO:0043138">
    <property type="term" value="F:3'-5' DNA helicase activity"/>
    <property type="evidence" value="ECO:0007669"/>
    <property type="project" value="UniProtKB-EC"/>
</dbReference>
<evidence type="ECO:0000256" key="10">
    <source>
        <dbReference type="PROSITE-ProRule" id="PRU00560"/>
    </source>
</evidence>
<dbReference type="KEGG" id="pbh:AAW51_1635"/>
<proteinExistence type="predicted"/>
<dbReference type="Pfam" id="PF00580">
    <property type="entry name" value="UvrD-helicase"/>
    <property type="match status" value="1"/>
</dbReference>
<dbReference type="SUPFAM" id="SSF52540">
    <property type="entry name" value="P-loop containing nucleoside triphosphate hydrolases"/>
    <property type="match status" value="1"/>
</dbReference>
<dbReference type="Proteomes" id="UP000035352">
    <property type="component" value="Chromosome"/>
</dbReference>
<dbReference type="EC" id="5.6.2.4" evidence="7"/>
<evidence type="ECO:0000313" key="13">
    <source>
        <dbReference type="EMBL" id="AKJ28326.1"/>
    </source>
</evidence>
<dbReference type="PROSITE" id="PS51217">
    <property type="entry name" value="UVRD_HELICASE_CTER"/>
    <property type="match status" value="1"/>
</dbReference>
<keyword evidence="2 10" id="KW-0378">Hydrolase</keyword>
<evidence type="ECO:0000256" key="4">
    <source>
        <dbReference type="ARBA" id="ARBA00022840"/>
    </source>
</evidence>
<gene>
    <name evidence="13" type="ORF">AAW51_1635</name>
</gene>
<dbReference type="Gene3D" id="3.40.50.300">
    <property type="entry name" value="P-loop containing nucleotide triphosphate hydrolases"/>
    <property type="match status" value="3"/>
</dbReference>
<dbReference type="GO" id="GO:0005524">
    <property type="term" value="F:ATP binding"/>
    <property type="evidence" value="ECO:0007669"/>
    <property type="project" value="UniProtKB-UniRule"/>
</dbReference>
<dbReference type="EMBL" id="CP011371">
    <property type="protein sequence ID" value="AKJ28326.1"/>
    <property type="molecule type" value="Genomic_DNA"/>
</dbReference>
<keyword evidence="1 10" id="KW-0547">Nucleotide-binding</keyword>
<dbReference type="RefSeq" id="WP_169787994.1">
    <property type="nucleotide sequence ID" value="NZ_CP011371.1"/>
</dbReference>
<dbReference type="PANTHER" id="PTHR11070">
    <property type="entry name" value="UVRD / RECB / PCRA DNA HELICASE FAMILY MEMBER"/>
    <property type="match status" value="1"/>
</dbReference>
<comment type="catalytic activity">
    <reaction evidence="9">
        <text>ATP + H2O = ADP + phosphate + H(+)</text>
        <dbReference type="Rhea" id="RHEA:13065"/>
        <dbReference type="ChEBI" id="CHEBI:15377"/>
        <dbReference type="ChEBI" id="CHEBI:15378"/>
        <dbReference type="ChEBI" id="CHEBI:30616"/>
        <dbReference type="ChEBI" id="CHEBI:43474"/>
        <dbReference type="ChEBI" id="CHEBI:456216"/>
        <dbReference type="EC" id="5.6.2.4"/>
    </reaction>
</comment>
<sequence length="654" mass="72907">MSTARFLPKSLQPTDEQLAIQTATANTLVVEANAGAAKTTTLALRIAESWQRGIAPDRMLGLTYTEPAVQALRAALKKLGMPAPVVQRLRIETFEAFCANVLRGLEGPGVLQLESAEALKPQVWEAILGVEEHPGPHRDALQLPARGDHGAVEAFLRESLQLKGTMQLALDEEHEGPMTPERALALDRDYTLLRIYAQYENVVRRGGHPDRPVFRGPFDATYDLARLIHAGEPVEGTPGWPTELRVLVVDEMHDLNQAMFFVLCELLDTNRACYFCGAGDHDQVIHQVAGADVRFMQDELALRTHHRSVTRLPLSASFRFGSALASKAGRFARKRYASASAHETRVRLGHYDDADECVEQVLQAATEWRESEGERRMSEFAVLLRHPHQSVLLENKLLEADLAYATRGFESYLLRPEILLVRGLLAVATDNFASIDSPDTRKRIVEAFVFFCDVRIVADDQPEQSQDRLVQEAVNAVVEDPGILRLFFENQVLKNADPYVRRRLSAAVEAARKAPADTLLQDFLQALDIPALAASVFVEQPRRREALGHVEGLTRLAAGHRSAAAFFQMLNQSELRQQQRKASEHLVLGSIEAAKGLEYDQVLLPWLERGLLPATGAAERDEANLFYVGMTRARRCLTLLAHRERPSPYLAQLK</sequence>
<dbReference type="GO" id="GO:0000725">
    <property type="term" value="P:recombinational repair"/>
    <property type="evidence" value="ECO:0007669"/>
    <property type="project" value="TreeGrafter"/>
</dbReference>
<evidence type="ECO:0000256" key="5">
    <source>
        <dbReference type="ARBA" id="ARBA00023235"/>
    </source>
</evidence>
<dbReference type="Pfam" id="PF13361">
    <property type="entry name" value="UvrD_C"/>
    <property type="match status" value="1"/>
</dbReference>
<keyword evidence="5" id="KW-0413">Isomerase</keyword>
<dbReference type="GO" id="GO:0003677">
    <property type="term" value="F:DNA binding"/>
    <property type="evidence" value="ECO:0007669"/>
    <property type="project" value="InterPro"/>
</dbReference>
<dbReference type="PANTHER" id="PTHR11070:SF2">
    <property type="entry name" value="ATP-DEPENDENT DNA HELICASE SRS2"/>
    <property type="match status" value="1"/>
</dbReference>
<evidence type="ECO:0000256" key="3">
    <source>
        <dbReference type="ARBA" id="ARBA00022806"/>
    </source>
</evidence>
<evidence type="ECO:0000256" key="1">
    <source>
        <dbReference type="ARBA" id="ARBA00022741"/>
    </source>
</evidence>
<comment type="catalytic activity">
    <reaction evidence="6">
        <text>Couples ATP hydrolysis with the unwinding of duplex DNA by translocating in the 3'-5' direction.</text>
        <dbReference type="EC" id="5.6.2.4"/>
    </reaction>
</comment>
<feature type="domain" description="UvrD-like helicase C-terminal" evidence="12">
    <location>
        <begin position="315"/>
        <end position="596"/>
    </location>
</feature>